<evidence type="ECO:0000259" key="3">
    <source>
        <dbReference type="PROSITE" id="PS51677"/>
    </source>
</evidence>
<dbReference type="Proteomes" id="UP000192596">
    <property type="component" value="Unassembled WGS sequence"/>
</dbReference>
<feature type="chain" id="PRO_5013297393" description="AA9 family lytic polysaccharide monooxygenase" evidence="2">
    <location>
        <begin position="23"/>
        <end position="817"/>
    </location>
</feature>
<evidence type="ECO:0000256" key="1">
    <source>
        <dbReference type="RuleBase" id="RU368122"/>
    </source>
</evidence>
<feature type="domain" description="NodB homology" evidence="3">
    <location>
        <begin position="609"/>
        <end position="817"/>
    </location>
</feature>
<organism evidence="4 5">
    <name type="scientific">Cryoendolithus antarcticus</name>
    <dbReference type="NCBI Taxonomy" id="1507870"/>
    <lineage>
        <taxon>Eukaryota</taxon>
        <taxon>Fungi</taxon>
        <taxon>Dikarya</taxon>
        <taxon>Ascomycota</taxon>
        <taxon>Pezizomycotina</taxon>
        <taxon>Dothideomycetes</taxon>
        <taxon>Dothideomycetidae</taxon>
        <taxon>Cladosporiales</taxon>
        <taxon>Cladosporiaceae</taxon>
        <taxon>Cryoendolithus</taxon>
    </lineage>
</organism>
<dbReference type="InterPro" id="IPR011330">
    <property type="entry name" value="Glyco_hydro/deAcase_b/a-brl"/>
</dbReference>
<dbReference type="InterPro" id="IPR002509">
    <property type="entry name" value="NODB_dom"/>
</dbReference>
<comment type="catalytic activity">
    <reaction evidence="1">
        <text>[(1-&gt;4)-beta-D-glucosyl]n+m + reduced acceptor + O2 = 4-dehydro-beta-D-glucosyl-[(1-&gt;4)-beta-D-glucosyl]n-1 + [(1-&gt;4)-beta-D-glucosyl]m + acceptor + H2O.</text>
        <dbReference type="EC" id="1.14.99.56"/>
    </reaction>
</comment>
<name>A0A1V8SAR8_9PEZI</name>
<keyword evidence="1" id="KW-0119">Carbohydrate metabolism</keyword>
<comment type="caution">
    <text evidence="4">The sequence shown here is derived from an EMBL/GenBank/DDBJ whole genome shotgun (WGS) entry which is preliminary data.</text>
</comment>
<feature type="signal peptide" evidence="2">
    <location>
        <begin position="1"/>
        <end position="22"/>
    </location>
</feature>
<reference evidence="5" key="1">
    <citation type="submission" date="2017-03" db="EMBL/GenBank/DDBJ databases">
        <title>Genomes of endolithic fungi from Antarctica.</title>
        <authorList>
            <person name="Coleine C."/>
            <person name="Masonjones S."/>
            <person name="Stajich J.E."/>
        </authorList>
    </citation>
    <scope>NUCLEOTIDE SEQUENCE [LARGE SCALE GENOMIC DNA]</scope>
    <source>
        <strain evidence="5">CCFEE 5527</strain>
    </source>
</reference>
<keyword evidence="2" id="KW-0732">Signal</keyword>
<dbReference type="PANTHER" id="PTHR43123:SF1">
    <property type="entry name" value="POLYSACCHARIDE DEACETYLASE-RELATED"/>
    <property type="match status" value="1"/>
</dbReference>
<dbReference type="Gene3D" id="3.20.20.370">
    <property type="entry name" value="Glycoside hydrolase/deacetylase"/>
    <property type="match status" value="1"/>
</dbReference>
<dbReference type="AlphaFoldDB" id="A0A1V8SAR8"/>
<dbReference type="PROSITE" id="PS51677">
    <property type="entry name" value="NODB"/>
    <property type="match status" value="1"/>
</dbReference>
<dbReference type="OrthoDB" id="9970124at2759"/>
<comment type="function">
    <text evidence="1">Lytic polysaccharide monooxygenase (LMPO) that depolymerizes crystalline and amorphous polysaccharides via the oxidation of scissile alpha- or beta-(1-4)-glycosidic bonds, yielding C1 and/or C4 oxidation products. Catalysis by LPMOs requires the reduction of the active-site copper from Cu(II) to Cu(I) by a reducing agent and H(2)O(2) or O(2) as a cosubstrate.</text>
</comment>
<accession>A0A1V8SAR8</accession>
<dbReference type="STRING" id="1507870.A0A1V8SAR8"/>
<dbReference type="InterPro" id="IPR005103">
    <property type="entry name" value="AA9_LPMO"/>
</dbReference>
<keyword evidence="5" id="KW-1185">Reference proteome</keyword>
<proteinExistence type="predicted"/>
<dbReference type="GO" id="GO:0030248">
    <property type="term" value="F:cellulose binding"/>
    <property type="evidence" value="ECO:0007669"/>
    <property type="project" value="UniProtKB-UniRule"/>
</dbReference>
<keyword evidence="1" id="KW-0624">Polysaccharide degradation</keyword>
<keyword evidence="1" id="KW-1015">Disulfide bond</keyword>
<dbReference type="EC" id="1.14.99.56" evidence="1"/>
<dbReference type="GO" id="GO:0016810">
    <property type="term" value="F:hydrolase activity, acting on carbon-nitrogen (but not peptide) bonds"/>
    <property type="evidence" value="ECO:0007669"/>
    <property type="project" value="InterPro"/>
</dbReference>
<dbReference type="EMBL" id="NAJO01000075">
    <property type="protein sequence ID" value="OQN95951.1"/>
    <property type="molecule type" value="Genomic_DNA"/>
</dbReference>
<evidence type="ECO:0000313" key="5">
    <source>
        <dbReference type="Proteomes" id="UP000192596"/>
    </source>
</evidence>
<dbReference type="Pfam" id="PF01522">
    <property type="entry name" value="Polysacc_deac_1"/>
    <property type="match status" value="1"/>
</dbReference>
<dbReference type="GO" id="GO:0005576">
    <property type="term" value="C:extracellular region"/>
    <property type="evidence" value="ECO:0007669"/>
    <property type="project" value="UniProtKB-SubCell"/>
</dbReference>
<comment type="domain">
    <text evidence="1">Has a modular structure: an endo-beta-1,4-glucanase catalytic module at the N-terminus, a linker rich in serines and threonines, and a C-terminal carbohydrate-binding module (CBM).</text>
</comment>
<dbReference type="InParanoid" id="A0A1V8SAR8"/>
<dbReference type="CDD" id="cd21175">
    <property type="entry name" value="LPMO_AA9"/>
    <property type="match status" value="1"/>
</dbReference>
<evidence type="ECO:0000256" key="2">
    <source>
        <dbReference type="SAM" id="SignalP"/>
    </source>
</evidence>
<gene>
    <name evidence="4" type="ORF">B0A48_17894</name>
</gene>
<dbReference type="GO" id="GO:0008810">
    <property type="term" value="F:cellulase activity"/>
    <property type="evidence" value="ECO:0007669"/>
    <property type="project" value="UniProtKB-UniRule"/>
</dbReference>
<dbReference type="SUPFAM" id="SSF88713">
    <property type="entry name" value="Glycoside hydrolase/deacetylase"/>
    <property type="match status" value="1"/>
</dbReference>
<dbReference type="PANTHER" id="PTHR43123">
    <property type="entry name" value="POLYSACCHARIDE DEACETYLASE-RELATED"/>
    <property type="match status" value="1"/>
</dbReference>
<keyword evidence="1" id="KW-0136">Cellulose degradation</keyword>
<dbReference type="GO" id="GO:0030245">
    <property type="term" value="P:cellulose catabolic process"/>
    <property type="evidence" value="ECO:0007669"/>
    <property type="project" value="UniProtKB-UniRule"/>
</dbReference>
<dbReference type="Pfam" id="PF03443">
    <property type="entry name" value="AA9"/>
    <property type="match status" value="1"/>
</dbReference>
<protein>
    <recommendedName>
        <fullName evidence="1">AA9 family lytic polysaccharide monooxygenase</fullName>
        <ecNumber evidence="1">1.14.99.56</ecNumber>
    </recommendedName>
    <alternativeName>
        <fullName evidence="1">Endo-beta-1,4-glucanase</fullName>
    </alternativeName>
    <alternativeName>
        <fullName evidence="1">Glycosyl hydrolase 61 family protein</fullName>
    </alternativeName>
</protein>
<evidence type="ECO:0000313" key="4">
    <source>
        <dbReference type="EMBL" id="OQN95951.1"/>
    </source>
</evidence>
<sequence>MHSFTTASAIAAAVAILPSVSAHGHVQGIMANGKYTPNTTPNWIYGTKPVSPGWYAKDQDNGFVAPDSYGSPDIICHKSATPGANSVEVAAGSKMTLFWDTWPESHHGPVTDYLARCPGDCTAVDKTSLNFFPIDKVGLLDGSVNPGKWASDTLIANNNSWTVTIPADLAPGYFVLRHEIIGLHSAGNANGAQSYPQCINVHITGSGTKRPCDSGAACAKGTALYKATDAGILINIYQSLPGQKKENSKQRAIGLRRRMVPTAQLQYQKIQDLKRAVAQAQTDSRRQRLQFAALHERLESLTGVIQQDEFDVETVKRMSRFTYTGDYAVTVDKGLVPESSSSAAIKGAERPADGDQTATTVEADNSLAERIGSLHLADDDNPEMPIHLLEHVRVYGIAEYYDFAQLKTAAANHFIALFDQVWNLNKADRLIALIQEVIATSAADHDELRSRCAKALASLGTFLQLGEKTDFYAALGRCEGTQSFAAELLQHAATLTGPHLRELEQHKAALSNRIWDMRVTETHLQTNIIMNAADHETELTAATEKIAHVKSVMANLIVDLGNLPAQCKSTGCSSNIVNYEEGSERTVLNGDDRSEEILSELIYKRQGERNLGTESDYEYGSHVGIWRLLNLFESFNVPITVYAIGQALEMNPDVVKALKDGGHEIASHGYRWIDYHHMPAEIEKQYIVRQLEVFRKLTGEFPGGWYVGRQSPRTKALIWEVYKEHGAPLLWESDSYCDDLPYWVDVPAEKDAEEPEGMLMLPYSFDNNDLKFHSGAGAFTPDAFFQYLRASLDTLLAEAESGSPKMMSIGLHCRIIG</sequence>
<comment type="subcellular location">
    <subcellularLocation>
        <location evidence="1">Secreted</location>
    </subcellularLocation>
</comment>
<dbReference type="Gene3D" id="2.70.50.70">
    <property type="match status" value="1"/>
</dbReference>
<keyword evidence="1" id="KW-0964">Secreted</keyword>